<evidence type="ECO:0000313" key="6">
    <source>
        <dbReference type="EMBL" id="MBV6546569.1"/>
    </source>
</evidence>
<dbReference type="PANTHER" id="PTHR11240:SF22">
    <property type="entry name" value="RIBONUCLEASE T2"/>
    <property type="match status" value="1"/>
</dbReference>
<dbReference type="Proteomes" id="UP000732858">
    <property type="component" value="Unassembled WGS sequence"/>
</dbReference>
<feature type="transmembrane region" description="Helical" evidence="4">
    <location>
        <begin position="12"/>
        <end position="29"/>
    </location>
</feature>
<keyword evidence="4" id="KW-1133">Transmembrane helix</keyword>
<accession>A0A949WFQ0</accession>
<dbReference type="GO" id="GO:0033897">
    <property type="term" value="F:ribonuclease T2 activity"/>
    <property type="evidence" value="ECO:0007669"/>
    <property type="project" value="InterPro"/>
</dbReference>
<comment type="caution">
    <text evidence="6">The sequence shown here is derived from an EMBL/GenBank/DDBJ whole genome shotgun (WGS) entry which is preliminary data.</text>
</comment>
<evidence type="ECO:0000256" key="3">
    <source>
        <dbReference type="SAM" id="MobiDB-lite"/>
    </source>
</evidence>
<evidence type="ECO:0000256" key="4">
    <source>
        <dbReference type="SAM" id="Phobius"/>
    </source>
</evidence>
<evidence type="ECO:0000313" key="8">
    <source>
        <dbReference type="Proteomes" id="UP001196379"/>
    </source>
</evidence>
<dbReference type="PROSITE" id="PS00531">
    <property type="entry name" value="RNASE_T2_2"/>
    <property type="match status" value="1"/>
</dbReference>
<feature type="region of interest" description="Disordered" evidence="3">
    <location>
        <begin position="35"/>
        <end position="57"/>
    </location>
</feature>
<dbReference type="GO" id="GO:0006401">
    <property type="term" value="P:RNA catabolic process"/>
    <property type="evidence" value="ECO:0007669"/>
    <property type="project" value="UniProtKB-ARBA"/>
</dbReference>
<keyword evidence="4" id="KW-0812">Transmembrane</keyword>
<keyword evidence="8" id="KW-1185">Reference proteome</keyword>
<dbReference type="InterPro" id="IPR036430">
    <property type="entry name" value="RNase_T2-like_sf"/>
</dbReference>
<evidence type="ECO:0000256" key="1">
    <source>
        <dbReference type="ARBA" id="ARBA00007469"/>
    </source>
</evidence>
<evidence type="ECO:0000313" key="7">
    <source>
        <dbReference type="Proteomes" id="UP000732858"/>
    </source>
</evidence>
<sequence>MKKTQTNKNRKLNQLIFLIIIVIFAIFTWRNNEKKSVTPSPNTQTQSQQPLPNDLGQYDTLMANDNLGQNRNSPVDYYMLALSWSPEFCDLQKQKNSGNVPKHLQYQCNDKAQFGWVIHGLWPQNAQAKSPADHPRFCKGDLAQLPETLIKQYLPESPGASLLQGQWEKHGACAFNDAESYFAKQRELFRSLNLPAQDLSRKELFQWVKKYNPQLKNAYLGASKNELYICYDKQWSVMDCPR</sequence>
<dbReference type="GeneID" id="65548021"/>
<dbReference type="OrthoDB" id="4720638at2"/>
<dbReference type="AlphaFoldDB" id="A0A949WFQ0"/>
<protein>
    <submittedName>
        <fullName evidence="6">Ribonuclease</fullName>
    </submittedName>
</protein>
<reference evidence="6 8" key="1">
    <citation type="journal article" date="2021" name="Mol. Ecol.">
        <title>Polar bear-adapted Ursidibacter maritimus are remarkably conserved after generations in captivity.</title>
        <authorList>
            <person name="Espinosa-Gongora C."/>
            <person name="Hansen M.J."/>
            <person name="Bertelsen M.F."/>
            <person name="Bojesen A.M."/>
        </authorList>
    </citation>
    <scope>NUCLEOTIDE SEQUENCE</scope>
    <source>
        <strain evidence="6">Pb43105x</strain>
        <strain evidence="5 8">Pb43106</strain>
    </source>
</reference>
<feature type="compositionally biased region" description="Low complexity" evidence="3">
    <location>
        <begin position="38"/>
        <end position="53"/>
    </location>
</feature>
<dbReference type="EMBL" id="JABUMC010000007">
    <property type="protein sequence ID" value="MBV6546569.1"/>
    <property type="molecule type" value="Genomic_DNA"/>
</dbReference>
<dbReference type="InterPro" id="IPR001568">
    <property type="entry name" value="RNase_T2-like"/>
</dbReference>
<dbReference type="InterPro" id="IPR033130">
    <property type="entry name" value="RNase_T2_His_AS_2"/>
</dbReference>
<dbReference type="InterPro" id="IPR018188">
    <property type="entry name" value="RNase_T2_His_AS_1"/>
</dbReference>
<dbReference type="PROSITE" id="PS00530">
    <property type="entry name" value="RNASE_T2_1"/>
    <property type="match status" value="1"/>
</dbReference>
<proteinExistence type="inferred from homology"/>
<dbReference type="PANTHER" id="PTHR11240">
    <property type="entry name" value="RIBONUCLEASE T2"/>
    <property type="match status" value="1"/>
</dbReference>
<dbReference type="GO" id="GO:0003723">
    <property type="term" value="F:RNA binding"/>
    <property type="evidence" value="ECO:0007669"/>
    <property type="project" value="InterPro"/>
</dbReference>
<keyword evidence="4" id="KW-0472">Membrane</keyword>
<dbReference type="SUPFAM" id="SSF55895">
    <property type="entry name" value="Ribonuclease Rh-like"/>
    <property type="match status" value="1"/>
</dbReference>
<dbReference type="RefSeq" id="WP_157402255.1">
    <property type="nucleotide sequence ID" value="NZ_JABULY010000002.1"/>
</dbReference>
<dbReference type="Proteomes" id="UP001196379">
    <property type="component" value="Unassembled WGS sequence"/>
</dbReference>
<evidence type="ECO:0000256" key="2">
    <source>
        <dbReference type="RuleBase" id="RU004328"/>
    </source>
</evidence>
<name>A0A949WFQ0_9PAST</name>
<evidence type="ECO:0000313" key="5">
    <source>
        <dbReference type="EMBL" id="MBV6531515.1"/>
    </source>
</evidence>
<dbReference type="EMBL" id="JABULY010000002">
    <property type="protein sequence ID" value="MBV6531515.1"/>
    <property type="molecule type" value="Genomic_DNA"/>
</dbReference>
<dbReference type="Pfam" id="PF00445">
    <property type="entry name" value="Ribonuclease_T2"/>
    <property type="match status" value="1"/>
</dbReference>
<organism evidence="6 7">
    <name type="scientific">Ursidibacter maritimus</name>
    <dbReference type="NCBI Taxonomy" id="1331689"/>
    <lineage>
        <taxon>Bacteria</taxon>
        <taxon>Pseudomonadati</taxon>
        <taxon>Pseudomonadota</taxon>
        <taxon>Gammaproteobacteria</taxon>
        <taxon>Pasteurellales</taxon>
        <taxon>Pasteurellaceae</taxon>
        <taxon>Ursidibacter</taxon>
    </lineage>
</organism>
<comment type="similarity">
    <text evidence="1 2">Belongs to the RNase T2 family.</text>
</comment>
<dbReference type="Gene3D" id="3.90.730.10">
    <property type="entry name" value="Ribonuclease T2-like"/>
    <property type="match status" value="1"/>
</dbReference>
<gene>
    <name evidence="5" type="ORF">HT657_05085</name>
    <name evidence="6" type="ORF">HT672_04605</name>
</gene>